<evidence type="ECO:0000256" key="4">
    <source>
        <dbReference type="ARBA" id="ARBA00022617"/>
    </source>
</evidence>
<dbReference type="OrthoDB" id="2789670at2759"/>
<dbReference type="PROSITE" id="PS00086">
    <property type="entry name" value="CYTOCHROME_P450"/>
    <property type="match status" value="1"/>
</dbReference>
<evidence type="ECO:0000256" key="10">
    <source>
        <dbReference type="RuleBase" id="RU000461"/>
    </source>
</evidence>
<evidence type="ECO:0000256" key="8">
    <source>
        <dbReference type="ARBA" id="ARBA00023033"/>
    </source>
</evidence>
<organism evidence="11 12">
    <name type="scientific">Cristinia sonorae</name>
    <dbReference type="NCBI Taxonomy" id="1940300"/>
    <lineage>
        <taxon>Eukaryota</taxon>
        <taxon>Fungi</taxon>
        <taxon>Dikarya</taxon>
        <taxon>Basidiomycota</taxon>
        <taxon>Agaricomycotina</taxon>
        <taxon>Agaricomycetes</taxon>
        <taxon>Agaricomycetidae</taxon>
        <taxon>Agaricales</taxon>
        <taxon>Pleurotineae</taxon>
        <taxon>Stephanosporaceae</taxon>
        <taxon>Cristinia</taxon>
    </lineage>
</organism>
<dbReference type="InterPro" id="IPR050364">
    <property type="entry name" value="Cytochrome_P450_fung"/>
</dbReference>
<dbReference type="PRINTS" id="PR00463">
    <property type="entry name" value="EP450I"/>
</dbReference>
<dbReference type="InterPro" id="IPR001128">
    <property type="entry name" value="Cyt_P450"/>
</dbReference>
<evidence type="ECO:0000256" key="2">
    <source>
        <dbReference type="ARBA" id="ARBA00005179"/>
    </source>
</evidence>
<evidence type="ECO:0000256" key="3">
    <source>
        <dbReference type="ARBA" id="ARBA00010617"/>
    </source>
</evidence>
<keyword evidence="7 9" id="KW-0408">Iron</keyword>
<dbReference type="PRINTS" id="PR00385">
    <property type="entry name" value="P450"/>
</dbReference>
<keyword evidence="6 10" id="KW-0560">Oxidoreductase</keyword>
<comment type="cofactor">
    <cofactor evidence="1 9">
        <name>heme</name>
        <dbReference type="ChEBI" id="CHEBI:30413"/>
    </cofactor>
</comment>
<evidence type="ECO:0000313" key="11">
    <source>
        <dbReference type="EMBL" id="KAH8077107.1"/>
    </source>
</evidence>
<dbReference type="InterPro" id="IPR002401">
    <property type="entry name" value="Cyt_P450_E_grp-I"/>
</dbReference>
<keyword evidence="5 9" id="KW-0479">Metal-binding</keyword>
<dbReference type="Gene3D" id="1.10.630.10">
    <property type="entry name" value="Cytochrome P450"/>
    <property type="match status" value="1"/>
</dbReference>
<evidence type="ECO:0000256" key="7">
    <source>
        <dbReference type="ARBA" id="ARBA00023004"/>
    </source>
</evidence>
<evidence type="ECO:0000313" key="12">
    <source>
        <dbReference type="Proteomes" id="UP000813824"/>
    </source>
</evidence>
<proteinExistence type="inferred from homology"/>
<name>A0A8K0XJS2_9AGAR</name>
<feature type="binding site" description="axial binding residue" evidence="9">
    <location>
        <position position="443"/>
    </location>
    <ligand>
        <name>heme</name>
        <dbReference type="ChEBI" id="CHEBI:30413"/>
    </ligand>
    <ligandPart>
        <name>Fe</name>
        <dbReference type="ChEBI" id="CHEBI:18248"/>
    </ligandPart>
</feature>
<dbReference type="GO" id="GO:0004497">
    <property type="term" value="F:monooxygenase activity"/>
    <property type="evidence" value="ECO:0007669"/>
    <property type="project" value="UniProtKB-KW"/>
</dbReference>
<dbReference type="CDD" id="cd11065">
    <property type="entry name" value="CYP64-like"/>
    <property type="match status" value="1"/>
</dbReference>
<dbReference type="InterPro" id="IPR036396">
    <property type="entry name" value="Cyt_P450_sf"/>
</dbReference>
<dbReference type="PANTHER" id="PTHR46300">
    <property type="entry name" value="P450, PUTATIVE (EUROFUNG)-RELATED-RELATED"/>
    <property type="match status" value="1"/>
</dbReference>
<dbReference type="SUPFAM" id="SSF48264">
    <property type="entry name" value="Cytochrome P450"/>
    <property type="match status" value="1"/>
</dbReference>
<keyword evidence="4 9" id="KW-0349">Heme</keyword>
<dbReference type="InterPro" id="IPR017972">
    <property type="entry name" value="Cyt_P450_CS"/>
</dbReference>
<keyword evidence="8 10" id="KW-0503">Monooxygenase</keyword>
<keyword evidence="12" id="KW-1185">Reference proteome</keyword>
<evidence type="ECO:0000256" key="9">
    <source>
        <dbReference type="PIRSR" id="PIRSR602401-1"/>
    </source>
</evidence>
<comment type="similarity">
    <text evidence="3 10">Belongs to the cytochrome P450 family.</text>
</comment>
<dbReference type="Proteomes" id="UP000813824">
    <property type="component" value="Unassembled WGS sequence"/>
</dbReference>
<evidence type="ECO:0000256" key="5">
    <source>
        <dbReference type="ARBA" id="ARBA00022723"/>
    </source>
</evidence>
<gene>
    <name evidence="11" type="ORF">BXZ70DRAFT_963270</name>
</gene>
<dbReference type="GO" id="GO:0016705">
    <property type="term" value="F:oxidoreductase activity, acting on paired donors, with incorporation or reduction of molecular oxygen"/>
    <property type="evidence" value="ECO:0007669"/>
    <property type="project" value="InterPro"/>
</dbReference>
<reference evidence="11" key="1">
    <citation type="journal article" date="2021" name="New Phytol.">
        <title>Evolutionary innovations through gain and loss of genes in the ectomycorrhizal Boletales.</title>
        <authorList>
            <person name="Wu G."/>
            <person name="Miyauchi S."/>
            <person name="Morin E."/>
            <person name="Kuo A."/>
            <person name="Drula E."/>
            <person name="Varga T."/>
            <person name="Kohler A."/>
            <person name="Feng B."/>
            <person name="Cao Y."/>
            <person name="Lipzen A."/>
            <person name="Daum C."/>
            <person name="Hundley H."/>
            <person name="Pangilinan J."/>
            <person name="Johnson J."/>
            <person name="Barry K."/>
            <person name="LaButti K."/>
            <person name="Ng V."/>
            <person name="Ahrendt S."/>
            <person name="Min B."/>
            <person name="Choi I.G."/>
            <person name="Park H."/>
            <person name="Plett J.M."/>
            <person name="Magnuson J."/>
            <person name="Spatafora J.W."/>
            <person name="Nagy L.G."/>
            <person name="Henrissat B."/>
            <person name="Grigoriev I.V."/>
            <person name="Yang Z.L."/>
            <person name="Xu J."/>
            <person name="Martin F.M."/>
        </authorList>
    </citation>
    <scope>NUCLEOTIDE SEQUENCE</scope>
    <source>
        <strain evidence="11">KKN 215</strain>
    </source>
</reference>
<accession>A0A8K0XJS2</accession>
<evidence type="ECO:0000256" key="1">
    <source>
        <dbReference type="ARBA" id="ARBA00001971"/>
    </source>
</evidence>
<sequence>MLLTVTVVLSIVAVIVVQKIWWGSNITRLPFPPGPPRKWLVGNLLDFPKTRPWLTFREWTKEYGDIVYLDVPFKPIIVVGSVKVANDLLDGRSSMYSDRPYSPMIELLGWDWTITFMPNNSVWRTRRRYFHKYFGPSVLHQYHTILLQEIHAVLSRTLEQPDEVQQNIRNFPGSTIVRVAYGARDASQLREYVDLAERALETSRRFLVPGAFLVELFPVLRYLPSWLPGGDGKRFAEAYRPVVVEVQNKPFNEVKAAMAASKALPSVTYSLIREFQLEDVQGAMAEELDETAKSVVGSAYGAAADTTTAASEAFVLAMAMFPEVQRTAHAELDRVVGSSRLPDFRDLESLVYVRAVMLETIRWMPTVPTGIPHSASTDDEYNGYHIPKGTTVIVNAWAILHDPNDYPEPEKFMPERYLDKDGKIDLNVRDPTAVAFGFGRRKCAGFDFALISLHMFMASMLHVYRMEAGVDSLGQPLVLSGEGSDQGISSPITFPRHVRPRSVKAERLIRDIVLAEDFAGEQ</sequence>
<comment type="pathway">
    <text evidence="2">Secondary metabolite biosynthesis.</text>
</comment>
<comment type="caution">
    <text evidence="11">The sequence shown here is derived from an EMBL/GenBank/DDBJ whole genome shotgun (WGS) entry which is preliminary data.</text>
</comment>
<dbReference type="GO" id="GO:0005506">
    <property type="term" value="F:iron ion binding"/>
    <property type="evidence" value="ECO:0007669"/>
    <property type="project" value="InterPro"/>
</dbReference>
<dbReference type="AlphaFoldDB" id="A0A8K0XJS2"/>
<dbReference type="GO" id="GO:0020037">
    <property type="term" value="F:heme binding"/>
    <property type="evidence" value="ECO:0007669"/>
    <property type="project" value="InterPro"/>
</dbReference>
<evidence type="ECO:0000256" key="6">
    <source>
        <dbReference type="ARBA" id="ARBA00023002"/>
    </source>
</evidence>
<dbReference type="PANTHER" id="PTHR46300:SF7">
    <property type="entry name" value="P450, PUTATIVE (EUROFUNG)-RELATED"/>
    <property type="match status" value="1"/>
</dbReference>
<dbReference type="EMBL" id="JAEVFJ010000066">
    <property type="protein sequence ID" value="KAH8077107.1"/>
    <property type="molecule type" value="Genomic_DNA"/>
</dbReference>
<protein>
    <submittedName>
        <fullName evidence="11">Cytochrome P450</fullName>
    </submittedName>
</protein>
<dbReference type="Pfam" id="PF00067">
    <property type="entry name" value="p450"/>
    <property type="match status" value="1"/>
</dbReference>